<accession>A0A4S4LQL6</accession>
<comment type="caution">
    <text evidence="1">The sequence shown here is derived from an EMBL/GenBank/DDBJ whole genome shotgun (WGS) entry which is preliminary data.</text>
</comment>
<dbReference type="Proteomes" id="UP000310158">
    <property type="component" value="Unassembled WGS sequence"/>
</dbReference>
<name>A0A4S4LQL6_9AGAM</name>
<evidence type="ECO:0000313" key="2">
    <source>
        <dbReference type="Proteomes" id="UP000310158"/>
    </source>
</evidence>
<proteinExistence type="predicted"/>
<keyword evidence="2" id="KW-1185">Reference proteome</keyword>
<sequence>MSTFSRHFDYFQPADPRSVSACSAPDIYRHGYLAQTFGTHAAVEIISLYGPAADAMFLYFSTDGIPHWQRANSGPVDWSWQTVDYLFVPAMGFVVPQRLWRPFSNKLLPSLVHNRTLFPPVFFRRRDYEGVGISLEDAKSDRHECLRGHDQHVQFGGKTSTSLRILWLGYEEHTRQIQLKDQSAKTKPITLGRWAKRIAAANPTSIVDAEYDPLWRIGAGGITPADITLVGVVQTSAGTWQPLLKVSRLVDLS</sequence>
<dbReference type="AlphaFoldDB" id="A0A4S4LQL6"/>
<organism evidence="1 2">
    <name type="scientific">Bondarzewia mesenterica</name>
    <dbReference type="NCBI Taxonomy" id="1095465"/>
    <lineage>
        <taxon>Eukaryota</taxon>
        <taxon>Fungi</taxon>
        <taxon>Dikarya</taxon>
        <taxon>Basidiomycota</taxon>
        <taxon>Agaricomycotina</taxon>
        <taxon>Agaricomycetes</taxon>
        <taxon>Russulales</taxon>
        <taxon>Bondarzewiaceae</taxon>
        <taxon>Bondarzewia</taxon>
    </lineage>
</organism>
<protein>
    <submittedName>
        <fullName evidence="1">Uncharacterized protein</fullName>
    </submittedName>
</protein>
<dbReference type="EMBL" id="SGPL01000261">
    <property type="protein sequence ID" value="THH14624.1"/>
    <property type="molecule type" value="Genomic_DNA"/>
</dbReference>
<evidence type="ECO:0000313" key="1">
    <source>
        <dbReference type="EMBL" id="THH14624.1"/>
    </source>
</evidence>
<gene>
    <name evidence="1" type="ORF">EW146_g5733</name>
</gene>
<reference evidence="1 2" key="1">
    <citation type="submission" date="2019-02" db="EMBL/GenBank/DDBJ databases">
        <title>Genome sequencing of the rare red list fungi Bondarzewia mesenterica.</title>
        <authorList>
            <person name="Buettner E."/>
            <person name="Kellner H."/>
        </authorList>
    </citation>
    <scope>NUCLEOTIDE SEQUENCE [LARGE SCALE GENOMIC DNA]</scope>
    <source>
        <strain evidence="1 2">DSM 108281</strain>
    </source>
</reference>
<dbReference type="OrthoDB" id="3269405at2759"/>